<dbReference type="EMBL" id="CVRI01000010">
    <property type="protein sequence ID" value="CRK89081.1"/>
    <property type="molecule type" value="Genomic_DNA"/>
</dbReference>
<evidence type="ECO:0000313" key="2">
    <source>
        <dbReference type="Proteomes" id="UP000183832"/>
    </source>
</evidence>
<keyword evidence="2" id="KW-1185">Reference proteome</keyword>
<reference evidence="1 2" key="1">
    <citation type="submission" date="2015-04" db="EMBL/GenBank/DDBJ databases">
        <authorList>
            <person name="Syromyatnikov M.Y."/>
            <person name="Popov V.N."/>
        </authorList>
    </citation>
    <scope>NUCLEOTIDE SEQUENCE [LARGE SCALE GENOMIC DNA]</scope>
</reference>
<name>A0A1J1HSA0_9DIPT</name>
<protein>
    <submittedName>
        <fullName evidence="1">CLUMA_CG002805, isoform A</fullName>
    </submittedName>
</protein>
<accession>A0A1J1HSA0</accession>
<organism evidence="1 2">
    <name type="scientific">Clunio marinus</name>
    <dbReference type="NCBI Taxonomy" id="568069"/>
    <lineage>
        <taxon>Eukaryota</taxon>
        <taxon>Metazoa</taxon>
        <taxon>Ecdysozoa</taxon>
        <taxon>Arthropoda</taxon>
        <taxon>Hexapoda</taxon>
        <taxon>Insecta</taxon>
        <taxon>Pterygota</taxon>
        <taxon>Neoptera</taxon>
        <taxon>Endopterygota</taxon>
        <taxon>Diptera</taxon>
        <taxon>Nematocera</taxon>
        <taxon>Chironomoidea</taxon>
        <taxon>Chironomidae</taxon>
        <taxon>Clunio</taxon>
    </lineage>
</organism>
<sequence length="80" mass="9497">MHIKRMCNLYSEVSSAYTSKRRHFVIVIKALRKILRMFVLCNKNVEKNTLMIIVRSLFLHVNYINKSLHDDGEERKQSST</sequence>
<proteinExistence type="predicted"/>
<dbReference type="AlphaFoldDB" id="A0A1J1HSA0"/>
<gene>
    <name evidence="1" type="ORF">CLUMA_CG002805</name>
</gene>
<evidence type="ECO:0000313" key="1">
    <source>
        <dbReference type="EMBL" id="CRK89081.1"/>
    </source>
</evidence>
<dbReference type="Proteomes" id="UP000183832">
    <property type="component" value="Unassembled WGS sequence"/>
</dbReference>